<feature type="signal peptide" evidence="1">
    <location>
        <begin position="1"/>
        <end position="26"/>
    </location>
</feature>
<dbReference type="AlphaFoldDB" id="C0INB0"/>
<proteinExistence type="predicted"/>
<sequence length="131" mass="13911">MAASMRIVLAGLAGIALGAAGMAAFAAQNAAPPAYYVGNVQEVKDPEAYKAYASKVGDTLTPFGGKFIVRGAEPVILDASRKPPGYIVVIQFPSMKNLHDWWDSPVYSSIRPIRERLTTGQNYAVEGTPPG</sequence>
<dbReference type="Pfam" id="PF07045">
    <property type="entry name" value="DUF1330"/>
    <property type="match status" value="1"/>
</dbReference>
<dbReference type="InterPro" id="IPR010753">
    <property type="entry name" value="DUF1330"/>
</dbReference>
<feature type="domain" description="DUF1330" evidence="2">
    <location>
        <begin position="33"/>
        <end position="127"/>
    </location>
</feature>
<name>C0INB0_9BACT</name>
<dbReference type="EMBL" id="EU408350">
    <property type="protein sequence ID" value="ACN58796.1"/>
    <property type="molecule type" value="Genomic_DNA"/>
</dbReference>
<dbReference type="PANTHER" id="PTHR41521">
    <property type="match status" value="1"/>
</dbReference>
<dbReference type="SUPFAM" id="SSF54909">
    <property type="entry name" value="Dimeric alpha+beta barrel"/>
    <property type="match status" value="1"/>
</dbReference>
<evidence type="ECO:0000256" key="1">
    <source>
        <dbReference type="SAM" id="SignalP"/>
    </source>
</evidence>
<evidence type="ECO:0000313" key="3">
    <source>
        <dbReference type="EMBL" id="ACN58796.1"/>
    </source>
</evidence>
<protein>
    <recommendedName>
        <fullName evidence="2">DUF1330 domain-containing protein</fullName>
    </recommendedName>
</protein>
<feature type="chain" id="PRO_5002898941" description="DUF1330 domain-containing protein" evidence="1">
    <location>
        <begin position="27"/>
        <end position="131"/>
    </location>
</feature>
<keyword evidence="1" id="KW-0732">Signal</keyword>
<dbReference type="PANTHER" id="PTHR41521:SF4">
    <property type="entry name" value="BLR0684 PROTEIN"/>
    <property type="match status" value="1"/>
</dbReference>
<organism evidence="3">
    <name type="scientific">uncultured bacterium BLR9</name>
    <dbReference type="NCBI Taxonomy" id="506525"/>
    <lineage>
        <taxon>Bacteria</taxon>
        <taxon>environmental samples</taxon>
    </lineage>
</organism>
<dbReference type="Gene3D" id="3.30.70.100">
    <property type="match status" value="1"/>
</dbReference>
<accession>C0INB0</accession>
<evidence type="ECO:0000259" key="2">
    <source>
        <dbReference type="Pfam" id="PF07045"/>
    </source>
</evidence>
<gene>
    <name evidence="3" type="ORF">AKSOIL_0151</name>
</gene>
<reference evidence="3" key="1">
    <citation type="journal article" date="2009" name="ISME J.">
        <title>Functional metagenomics reveals diverse beta-lactamases in a remote Alaskan soil.</title>
        <authorList>
            <person name="Allen H.K."/>
            <person name="Moe L.A."/>
            <person name="Rodbumrer J."/>
            <person name="Gaarder A."/>
            <person name="Handelsman J."/>
        </authorList>
    </citation>
    <scope>NUCLEOTIDE SEQUENCE</scope>
</reference>
<dbReference type="InterPro" id="IPR011008">
    <property type="entry name" value="Dimeric_a/b-barrel"/>
</dbReference>